<reference evidence="1 2" key="1">
    <citation type="submission" date="2017-11" db="EMBL/GenBank/DDBJ databases">
        <title>De novo assembly and phasing of dikaryotic genomes from two isolates of Puccinia coronata f. sp. avenae, the causal agent of oat crown rust.</title>
        <authorList>
            <person name="Miller M.E."/>
            <person name="Zhang Y."/>
            <person name="Omidvar V."/>
            <person name="Sperschneider J."/>
            <person name="Schwessinger B."/>
            <person name="Raley C."/>
            <person name="Palmer J.M."/>
            <person name="Garnica D."/>
            <person name="Upadhyaya N."/>
            <person name="Rathjen J."/>
            <person name="Taylor J.M."/>
            <person name="Park R.F."/>
            <person name="Dodds P.N."/>
            <person name="Hirsch C.D."/>
            <person name="Kianian S.F."/>
            <person name="Figueroa M."/>
        </authorList>
    </citation>
    <scope>NUCLEOTIDE SEQUENCE [LARGE SCALE GENOMIC DNA]</scope>
    <source>
        <strain evidence="1">12SD80</strain>
    </source>
</reference>
<sequence length="87" mass="9776">MRWGSAPSSATWAYERLNGKFSSFGRNNSVDKIPLTILQHMCRIANLNFLVKSPSAPPEVKQLYQILDKDQSNINHSSSKPLQETGE</sequence>
<evidence type="ECO:0000313" key="1">
    <source>
        <dbReference type="EMBL" id="PLW35893.1"/>
    </source>
</evidence>
<proteinExistence type="predicted"/>
<dbReference type="AlphaFoldDB" id="A0A2N5UDR0"/>
<gene>
    <name evidence="1" type="ORF">PCASD_12124</name>
</gene>
<accession>A0A2N5UDR0</accession>
<name>A0A2N5UDR0_9BASI</name>
<protein>
    <submittedName>
        <fullName evidence="1">Uncharacterized protein</fullName>
    </submittedName>
</protein>
<evidence type="ECO:0000313" key="2">
    <source>
        <dbReference type="Proteomes" id="UP000235392"/>
    </source>
</evidence>
<dbReference type="Proteomes" id="UP000235392">
    <property type="component" value="Unassembled WGS sequence"/>
</dbReference>
<comment type="caution">
    <text evidence="1">The sequence shown here is derived from an EMBL/GenBank/DDBJ whole genome shotgun (WGS) entry which is preliminary data.</text>
</comment>
<organism evidence="1 2">
    <name type="scientific">Puccinia coronata f. sp. avenae</name>
    <dbReference type="NCBI Taxonomy" id="200324"/>
    <lineage>
        <taxon>Eukaryota</taxon>
        <taxon>Fungi</taxon>
        <taxon>Dikarya</taxon>
        <taxon>Basidiomycota</taxon>
        <taxon>Pucciniomycotina</taxon>
        <taxon>Pucciniomycetes</taxon>
        <taxon>Pucciniales</taxon>
        <taxon>Pucciniaceae</taxon>
        <taxon>Puccinia</taxon>
    </lineage>
</organism>
<dbReference type="EMBL" id="PGCI01000169">
    <property type="protein sequence ID" value="PLW35893.1"/>
    <property type="molecule type" value="Genomic_DNA"/>
</dbReference>